<evidence type="ECO:0000259" key="8">
    <source>
        <dbReference type="Pfam" id="PF08439"/>
    </source>
</evidence>
<dbReference type="GO" id="GO:0046872">
    <property type="term" value="F:metal ion binding"/>
    <property type="evidence" value="ECO:0007669"/>
    <property type="project" value="UniProtKB-UniRule"/>
</dbReference>
<dbReference type="InterPro" id="IPR034006">
    <property type="entry name" value="M3B_PepF_2"/>
</dbReference>
<reference evidence="10" key="1">
    <citation type="submission" date="2017-08" db="EMBL/GenBank/DDBJ databases">
        <authorList>
            <person name="Huang Z."/>
        </authorList>
    </citation>
    <scope>NUCLEOTIDE SEQUENCE [LARGE SCALE GENOMIC DNA]</scope>
    <source>
        <strain evidence="10">SA5d-4</strain>
    </source>
</reference>
<feature type="domain" description="Peptidase M3A/M3B catalytic" evidence="7">
    <location>
        <begin position="204"/>
        <end position="577"/>
    </location>
</feature>
<evidence type="ECO:0000256" key="4">
    <source>
        <dbReference type="ARBA" id="ARBA00022833"/>
    </source>
</evidence>
<dbReference type="GO" id="GO:0004181">
    <property type="term" value="F:metallocarboxypeptidase activity"/>
    <property type="evidence" value="ECO:0007669"/>
    <property type="project" value="InterPro"/>
</dbReference>
<sequence>MLTGLKEVWELDNFFPGGSKSEQLHKFLEELQKDMDARVSEVQAWDIPQAGNESKELVTLLENMQQTIKKAREVSAFVSCLTAQDVSDKEANLLRGRLTQMNAGFQMASSTLEEKISKIADSTWKVLLQDEKLAELAFVLEERRSKAKEKLPLEQESLINDLSVDGYHAWGQLYNTLVGRMTIPFEENGETKQLSVGQAQNKLYDHDRNVRQVAFANWEKAWEEQEDLFSETLNRLGGYRLNVYKHRGWDKVLKEPLEVNRMSEDTLATMWNVINDNKTTYVNYLNRKAEMLGVDKLGWTDIYAPVGSVDNKMSYDEGANFIVKHFESFSPKMADFAKTAFTENWIEAEDRAGKRPGGFCTSFPLAKESRIFMTYDGSANSVSTLAHELGHAYHSHVINDLDEYNTHYAMNVAETASTFAEMIVSDAALKSVDSKEEKLALLDDNIQRSIAFFMDIQSRFLFETRFYEERKNGLVSTNRLNELMVEAQKEAFNESLNEYHPHFWSSKLHFYITGVPFYNFPYTFGYLFSMGIYALALKEGKSFEDNYINLLRDTARMSVEDLAMKHLNVDLTKPDFWQGALDVANEYVAQFMELTDK</sequence>
<dbReference type="InterPro" id="IPR042088">
    <property type="entry name" value="OligoPept_F_C"/>
</dbReference>
<comment type="cofactor">
    <cofactor evidence="6">
        <name>Zn(2+)</name>
        <dbReference type="ChEBI" id="CHEBI:29105"/>
    </cofactor>
    <text evidence="6">Binds 1 zinc ion.</text>
</comment>
<dbReference type="GO" id="GO:0004222">
    <property type="term" value="F:metalloendopeptidase activity"/>
    <property type="evidence" value="ECO:0007669"/>
    <property type="project" value="InterPro"/>
</dbReference>
<dbReference type="AlphaFoldDB" id="A0A263BWU0"/>
<keyword evidence="10" id="KW-1185">Reference proteome</keyword>
<protein>
    <submittedName>
        <fullName evidence="9">Oligoendopeptidase</fullName>
    </submittedName>
</protein>
<dbReference type="Proteomes" id="UP000217083">
    <property type="component" value="Unassembled WGS sequence"/>
</dbReference>
<dbReference type="SUPFAM" id="SSF55486">
    <property type="entry name" value="Metalloproteases ('zincins'), catalytic domain"/>
    <property type="match status" value="1"/>
</dbReference>
<dbReference type="EMBL" id="NPIA01000002">
    <property type="protein sequence ID" value="OZM57787.1"/>
    <property type="molecule type" value="Genomic_DNA"/>
</dbReference>
<dbReference type="Gene3D" id="1.20.140.70">
    <property type="entry name" value="Oligopeptidase f, N-terminal domain"/>
    <property type="match status" value="1"/>
</dbReference>
<keyword evidence="3 6" id="KW-0378">Hydrolase</keyword>
<name>A0A263BWU0_9BACI</name>
<dbReference type="Pfam" id="PF01432">
    <property type="entry name" value="Peptidase_M3"/>
    <property type="match status" value="1"/>
</dbReference>
<evidence type="ECO:0000256" key="3">
    <source>
        <dbReference type="ARBA" id="ARBA00022801"/>
    </source>
</evidence>
<dbReference type="InterPro" id="IPR011977">
    <property type="entry name" value="Pept_M3B_clade3"/>
</dbReference>
<proteinExistence type="inferred from homology"/>
<keyword evidence="5 6" id="KW-0482">Metalloprotease</keyword>
<evidence type="ECO:0000259" key="7">
    <source>
        <dbReference type="Pfam" id="PF01432"/>
    </source>
</evidence>
<dbReference type="PANTHER" id="PTHR34217:SF1">
    <property type="entry name" value="CARBOXYPEPTIDASE 1"/>
    <property type="match status" value="1"/>
</dbReference>
<reference evidence="9 10" key="2">
    <citation type="submission" date="2017-09" db="EMBL/GenBank/DDBJ databases">
        <title>Bacillus patelloidae sp. nov., isolated from the intestinal tract of a marine limpet.</title>
        <authorList>
            <person name="Liu R."/>
            <person name="Dong C."/>
            <person name="Shao Z."/>
        </authorList>
    </citation>
    <scope>NUCLEOTIDE SEQUENCE [LARGE SCALE GENOMIC DNA]</scope>
    <source>
        <strain evidence="9 10">SA5d-4</strain>
    </source>
</reference>
<comment type="caution">
    <text evidence="9">The sequence shown here is derived from an EMBL/GenBank/DDBJ whole genome shotgun (WGS) entry which is preliminary data.</text>
</comment>
<dbReference type="InterPro" id="IPR001567">
    <property type="entry name" value="Pept_M3A_M3B_dom"/>
</dbReference>
<evidence type="ECO:0000256" key="1">
    <source>
        <dbReference type="ARBA" id="ARBA00022670"/>
    </source>
</evidence>
<evidence type="ECO:0000256" key="5">
    <source>
        <dbReference type="ARBA" id="ARBA00023049"/>
    </source>
</evidence>
<gene>
    <name evidence="9" type="ORF">CIB95_05320</name>
</gene>
<dbReference type="CDD" id="cd09607">
    <property type="entry name" value="M3B_PepF"/>
    <property type="match status" value="1"/>
</dbReference>
<dbReference type="PANTHER" id="PTHR34217">
    <property type="entry name" value="METAL-DEPENDENT CARBOXYPEPTIDASE"/>
    <property type="match status" value="1"/>
</dbReference>
<keyword evidence="1 6" id="KW-0645">Protease</keyword>
<dbReference type="Pfam" id="PF08439">
    <property type="entry name" value="Peptidase_M3_N"/>
    <property type="match status" value="1"/>
</dbReference>
<accession>A0A263BWU0</accession>
<organism evidence="9 10">
    <name type="scientific">Lottiidibacillus patelloidae</name>
    <dbReference type="NCBI Taxonomy" id="2670334"/>
    <lineage>
        <taxon>Bacteria</taxon>
        <taxon>Bacillati</taxon>
        <taxon>Bacillota</taxon>
        <taxon>Bacilli</taxon>
        <taxon>Bacillales</taxon>
        <taxon>Bacillaceae</taxon>
        <taxon>Lottiidibacillus</taxon>
    </lineage>
</organism>
<feature type="domain" description="Oligopeptidase F N-terminal" evidence="8">
    <location>
        <begin position="116"/>
        <end position="182"/>
    </location>
</feature>
<dbReference type="Gene3D" id="1.10.1370.20">
    <property type="entry name" value="Oligoendopeptidase f, C-terminal domain"/>
    <property type="match status" value="1"/>
</dbReference>
<dbReference type="InterPro" id="IPR013647">
    <property type="entry name" value="OligopepF_N_dom"/>
</dbReference>
<dbReference type="RefSeq" id="WP_094922902.1">
    <property type="nucleotide sequence ID" value="NZ_NPIA01000002.1"/>
</dbReference>
<dbReference type="InterPro" id="IPR001333">
    <property type="entry name" value="Peptidase_M32_Taq"/>
</dbReference>
<evidence type="ECO:0000256" key="2">
    <source>
        <dbReference type="ARBA" id="ARBA00022723"/>
    </source>
</evidence>
<keyword evidence="4 6" id="KW-0862">Zinc</keyword>
<evidence type="ECO:0000313" key="10">
    <source>
        <dbReference type="Proteomes" id="UP000217083"/>
    </source>
</evidence>
<dbReference type="GO" id="GO:0006508">
    <property type="term" value="P:proteolysis"/>
    <property type="evidence" value="ECO:0007669"/>
    <property type="project" value="UniProtKB-KW"/>
</dbReference>
<dbReference type="NCBIfam" id="TIGR02290">
    <property type="entry name" value="M3_fam_3"/>
    <property type="match status" value="1"/>
</dbReference>
<keyword evidence="2 6" id="KW-0479">Metal-binding</keyword>
<comment type="similarity">
    <text evidence="6">Belongs to the peptidase M3 family.</text>
</comment>
<evidence type="ECO:0000313" key="9">
    <source>
        <dbReference type="EMBL" id="OZM57787.1"/>
    </source>
</evidence>
<evidence type="ECO:0000256" key="6">
    <source>
        <dbReference type="RuleBase" id="RU003435"/>
    </source>
</evidence>